<reference evidence="1 2" key="1">
    <citation type="journal article" date="2012" name="BMC Genomics">
        <title>Sequencing the genome of Marssonina brunnea reveals fungus-poplar co-evolution.</title>
        <authorList>
            <person name="Zhu S."/>
            <person name="Cao Y.-Z."/>
            <person name="Jiang C."/>
            <person name="Tan B.-Y."/>
            <person name="Wang Z."/>
            <person name="Feng S."/>
            <person name="Zhang L."/>
            <person name="Su X.-H."/>
            <person name="Brejova B."/>
            <person name="Vinar T."/>
            <person name="Xu M."/>
            <person name="Wang M.-X."/>
            <person name="Zhang S.-G."/>
            <person name="Huang M.-R."/>
            <person name="Wu R."/>
            <person name="Zhou Y."/>
        </authorList>
    </citation>
    <scope>NUCLEOTIDE SEQUENCE [LARGE SCALE GENOMIC DNA]</scope>
    <source>
        <strain evidence="1 2">MB_m1</strain>
    </source>
</reference>
<evidence type="ECO:0000313" key="2">
    <source>
        <dbReference type="Proteomes" id="UP000006753"/>
    </source>
</evidence>
<gene>
    <name evidence="1" type="ORF">MBM_09923</name>
</gene>
<keyword evidence="2" id="KW-1185">Reference proteome</keyword>
<evidence type="ECO:0000313" key="1">
    <source>
        <dbReference type="EMBL" id="EKD11900.1"/>
    </source>
</evidence>
<dbReference type="AlphaFoldDB" id="K1W4M1"/>
<dbReference type="Proteomes" id="UP000006753">
    <property type="component" value="Unassembled WGS sequence"/>
</dbReference>
<dbReference type="InParanoid" id="K1W4M1"/>
<sequence length="209" mass="22793">MPAAINFSVYDWSGMYRNWPREITVEGSSPVPNLVAILRLEVVARPVIMGVSSIAAFVRQRVYQSEFQPALREGCRGFIHSMGDHHQPPGEDDEKKKMASPLAMGWMVEEIMGQSEGEDKCPEEGSGRVDDEIPIFFGLGHGIGSDRIGPKQGLVWGAGRMIHPRDDDGRKKGTVKNSKLIGATRLVAHGSTAKAINQSLEVVAKADGK</sequence>
<dbReference type="EMBL" id="JH921478">
    <property type="protein sequence ID" value="EKD11900.1"/>
    <property type="molecule type" value="Genomic_DNA"/>
</dbReference>
<protein>
    <submittedName>
        <fullName evidence="1">Uncharacterized protein</fullName>
    </submittedName>
</protein>
<organism evidence="1 2">
    <name type="scientific">Marssonina brunnea f. sp. multigermtubi (strain MB_m1)</name>
    <name type="common">Marssonina leaf spot fungus</name>
    <dbReference type="NCBI Taxonomy" id="1072389"/>
    <lineage>
        <taxon>Eukaryota</taxon>
        <taxon>Fungi</taxon>
        <taxon>Dikarya</taxon>
        <taxon>Ascomycota</taxon>
        <taxon>Pezizomycotina</taxon>
        <taxon>Leotiomycetes</taxon>
        <taxon>Helotiales</taxon>
        <taxon>Drepanopezizaceae</taxon>
        <taxon>Drepanopeziza</taxon>
    </lineage>
</organism>
<accession>K1W4M1</accession>
<name>K1W4M1_MARBU</name>
<dbReference type="KEGG" id="mbe:MBM_09923"/>
<proteinExistence type="predicted"/>
<dbReference type="HOGENOM" id="CLU_1315641_0_0_1"/>